<protein>
    <recommendedName>
        <fullName evidence="3">F-box domain-containing protein</fullName>
    </recommendedName>
</protein>
<evidence type="ECO:0000313" key="1">
    <source>
        <dbReference type="EMBL" id="OAQ27722.1"/>
    </source>
</evidence>
<proteinExistence type="predicted"/>
<keyword evidence="2" id="KW-1185">Reference proteome</keyword>
<dbReference type="SUPFAM" id="SSF52047">
    <property type="entry name" value="RNI-like"/>
    <property type="match status" value="1"/>
</dbReference>
<dbReference type="AlphaFoldDB" id="A0A197JR17"/>
<dbReference type="InterPro" id="IPR032675">
    <property type="entry name" value="LRR_dom_sf"/>
</dbReference>
<dbReference type="EMBL" id="KV442054">
    <property type="protein sequence ID" value="OAQ27722.1"/>
    <property type="molecule type" value="Genomic_DNA"/>
</dbReference>
<organism evidence="1 2">
    <name type="scientific">Linnemannia elongata AG-77</name>
    <dbReference type="NCBI Taxonomy" id="1314771"/>
    <lineage>
        <taxon>Eukaryota</taxon>
        <taxon>Fungi</taxon>
        <taxon>Fungi incertae sedis</taxon>
        <taxon>Mucoromycota</taxon>
        <taxon>Mortierellomycotina</taxon>
        <taxon>Mortierellomycetes</taxon>
        <taxon>Mortierellales</taxon>
        <taxon>Mortierellaceae</taxon>
        <taxon>Linnemannia</taxon>
    </lineage>
</organism>
<dbReference type="InterPro" id="IPR036047">
    <property type="entry name" value="F-box-like_dom_sf"/>
</dbReference>
<dbReference type="SUPFAM" id="SSF81383">
    <property type="entry name" value="F-box domain"/>
    <property type="match status" value="1"/>
</dbReference>
<sequence>MASPSSLPSTPATIALQIPELLDQLGSHLSRRDIINFCLVNKTWNAVFTPYLWRSIPMATPPYTGHNYTMDLLVRKWNRFLPLIVQDILYEQQQQQRHITSEVENNKNVSVPALSKYGRWIQTLYVDQKLLLIPYSPEPYQVITMAPGHPAIANATADTVAAVQRHSHLHNHNPNLTTAEILFHLFKRCPDLQTLQIHGQDKLSAEYYFWKTVVTRGFPDSLRELHIILDASISLSKSTILALLLARCPLGLRKLTLDADYPCRIERNESLGVDTKEDVVRAPLPALTDLRFELLGYRYPPSYVRFLRRCVNLESFYLRSYDNTWAQALRFCSCLERLTVIAMDKLAFSNFASAITSGLFLRLDGLHVLAESGTNSDLEVASVIRACHSGWRLLRLPYIGPLSADALITHCSNLEELEICVADGVASHQIRQILSFSPCLVKFIVHHRPDGPDAVDRAFISATDFIDLNPTSDTLNPWACESTLKVFCARIARIPRPGVTKVAREEYPGQRNDIQQRVYERLARFTNLERLALGHQSPRGNRSSWNAFLPPEEELLGDNNEHTDCLDMTLTSGLGRLAGLKKIRKVCVMAMQTSIGIEELKWMAEHWPKLEAVHGFLHNRTWIVTDWLILNRWDIKHSRDCPDRGDD</sequence>
<accession>A0A197JR17</accession>
<gene>
    <name evidence="1" type="ORF">K457DRAFT_127096</name>
</gene>
<evidence type="ECO:0000313" key="2">
    <source>
        <dbReference type="Proteomes" id="UP000078512"/>
    </source>
</evidence>
<dbReference type="Gene3D" id="3.80.10.10">
    <property type="entry name" value="Ribonuclease Inhibitor"/>
    <property type="match status" value="1"/>
</dbReference>
<evidence type="ECO:0008006" key="3">
    <source>
        <dbReference type="Google" id="ProtNLM"/>
    </source>
</evidence>
<dbReference type="Proteomes" id="UP000078512">
    <property type="component" value="Unassembled WGS sequence"/>
</dbReference>
<name>A0A197JR17_9FUNG</name>
<reference evidence="1 2" key="1">
    <citation type="submission" date="2016-05" db="EMBL/GenBank/DDBJ databases">
        <title>Genome sequencing reveals origins of a unique bacterial endosymbiosis in the earliest lineages of terrestrial Fungi.</title>
        <authorList>
            <consortium name="DOE Joint Genome Institute"/>
            <person name="Uehling J."/>
            <person name="Gryganskyi A."/>
            <person name="Hameed K."/>
            <person name="Tschaplinski T."/>
            <person name="Misztal P."/>
            <person name="Wu S."/>
            <person name="Desiro A."/>
            <person name="Vande Pol N."/>
            <person name="Du Z.-Y."/>
            <person name="Zienkiewicz A."/>
            <person name="Zienkiewicz K."/>
            <person name="Morin E."/>
            <person name="Tisserant E."/>
            <person name="Splivallo R."/>
            <person name="Hainaut M."/>
            <person name="Henrissat B."/>
            <person name="Ohm R."/>
            <person name="Kuo A."/>
            <person name="Yan J."/>
            <person name="Lipzen A."/>
            <person name="Nolan M."/>
            <person name="Labutti K."/>
            <person name="Barry K."/>
            <person name="Goldstein A."/>
            <person name="Labbe J."/>
            <person name="Schadt C."/>
            <person name="Tuskan G."/>
            <person name="Grigoriev I."/>
            <person name="Martin F."/>
            <person name="Vilgalys R."/>
            <person name="Bonito G."/>
        </authorList>
    </citation>
    <scope>NUCLEOTIDE SEQUENCE [LARGE SCALE GENOMIC DNA]</scope>
    <source>
        <strain evidence="1 2">AG-77</strain>
    </source>
</reference>
<dbReference type="OrthoDB" id="2446104at2759"/>